<evidence type="ECO:0000313" key="11">
    <source>
        <dbReference type="Proteomes" id="UP000270296"/>
    </source>
</evidence>
<accession>A0A183J0P6</accession>
<evidence type="ECO:0000259" key="9">
    <source>
        <dbReference type="Pfam" id="PF00155"/>
    </source>
</evidence>
<sequence>MQDLERNLRDAIVYGHPRTKRPYRKIFIFVEGVYSMEGTILKLPDLIALKKKYKAYIYLDEAHSIGALGKRGRGVCDYWNCNPNDIDILMGTFTKSFASAGGYIAGCKKLIDHIRLHSHSSCYAVSMSPPVAQQIISVMNIIMGRDGTDEGQRRINQLSRNSRYFRQRLRQLGFILSGHMDSPVVSLMIYLPSKISMFSREMLRRKIGVVVVGFPATPIILGRARFCLSASHTKEDLDRALDEISAVGDLLWLKHSKVKKLPNVHMEY</sequence>
<dbReference type="Gene3D" id="3.90.1150.10">
    <property type="entry name" value="Aspartate Aminotransferase, domain 1"/>
    <property type="match status" value="1"/>
</dbReference>
<keyword evidence="11" id="KW-1185">Reference proteome</keyword>
<dbReference type="Gene3D" id="3.40.640.10">
    <property type="entry name" value="Type I PLP-dependent aspartate aminotransferase-like (Major domain)"/>
    <property type="match status" value="1"/>
</dbReference>
<reference evidence="10 11" key="2">
    <citation type="submission" date="2018-11" db="EMBL/GenBank/DDBJ databases">
        <authorList>
            <consortium name="Pathogen Informatics"/>
        </authorList>
    </citation>
    <scope>NUCLEOTIDE SEQUENCE [LARGE SCALE GENOMIC DNA]</scope>
</reference>
<gene>
    <name evidence="10" type="ORF">SBAD_LOCUS9441</name>
</gene>
<comment type="catalytic activity">
    <reaction evidence="7">
        <text>L-serine + hexadecanoyl-CoA + H(+) = 3-oxosphinganine + CO2 + CoA</text>
        <dbReference type="Rhea" id="RHEA:14761"/>
        <dbReference type="ChEBI" id="CHEBI:15378"/>
        <dbReference type="ChEBI" id="CHEBI:16526"/>
        <dbReference type="ChEBI" id="CHEBI:33384"/>
        <dbReference type="ChEBI" id="CHEBI:57287"/>
        <dbReference type="ChEBI" id="CHEBI:57379"/>
        <dbReference type="ChEBI" id="CHEBI:58299"/>
        <dbReference type="EC" id="2.3.1.50"/>
    </reaction>
</comment>
<evidence type="ECO:0000313" key="12">
    <source>
        <dbReference type="WBParaSite" id="SBAD_0000978801-mRNA-1"/>
    </source>
</evidence>
<dbReference type="SUPFAM" id="SSF53383">
    <property type="entry name" value="PLP-dependent transferases"/>
    <property type="match status" value="1"/>
</dbReference>
<dbReference type="Pfam" id="PF00155">
    <property type="entry name" value="Aminotran_1_2"/>
    <property type="match status" value="1"/>
</dbReference>
<dbReference type="InterPro" id="IPR004839">
    <property type="entry name" value="Aminotransferase_I/II_large"/>
</dbReference>
<dbReference type="PANTHER" id="PTHR13693">
    <property type="entry name" value="CLASS II AMINOTRANSFERASE/8-AMINO-7-OXONONANOATE SYNTHASE"/>
    <property type="match status" value="1"/>
</dbReference>
<keyword evidence="6" id="KW-0012">Acyltransferase</keyword>
<dbReference type="Proteomes" id="UP000270296">
    <property type="component" value="Unassembled WGS sequence"/>
</dbReference>
<dbReference type="EMBL" id="UZAM01012725">
    <property type="protein sequence ID" value="VDP23183.1"/>
    <property type="molecule type" value="Genomic_DNA"/>
</dbReference>
<reference evidence="12" key="1">
    <citation type="submission" date="2016-06" db="UniProtKB">
        <authorList>
            <consortium name="WormBaseParasite"/>
        </authorList>
    </citation>
    <scope>IDENTIFICATION</scope>
</reference>
<proteinExistence type="inferred from homology"/>
<evidence type="ECO:0000256" key="7">
    <source>
        <dbReference type="ARBA" id="ARBA00048528"/>
    </source>
</evidence>
<dbReference type="PANTHER" id="PTHR13693:SF3">
    <property type="entry name" value="LD36009P"/>
    <property type="match status" value="1"/>
</dbReference>
<evidence type="ECO:0000256" key="1">
    <source>
        <dbReference type="ARBA" id="ARBA00001933"/>
    </source>
</evidence>
<evidence type="ECO:0000256" key="8">
    <source>
        <dbReference type="RuleBase" id="RU003693"/>
    </source>
</evidence>
<evidence type="ECO:0000256" key="5">
    <source>
        <dbReference type="ARBA" id="ARBA00022898"/>
    </source>
</evidence>
<dbReference type="GO" id="GO:0046512">
    <property type="term" value="P:sphingosine biosynthetic process"/>
    <property type="evidence" value="ECO:0007669"/>
    <property type="project" value="TreeGrafter"/>
</dbReference>
<keyword evidence="4" id="KW-0808">Transferase</keyword>
<dbReference type="GO" id="GO:0030170">
    <property type="term" value="F:pyridoxal phosphate binding"/>
    <property type="evidence" value="ECO:0007669"/>
    <property type="project" value="InterPro"/>
</dbReference>
<dbReference type="WBParaSite" id="SBAD_0000978801-mRNA-1">
    <property type="protein sequence ID" value="SBAD_0000978801-mRNA-1"/>
    <property type="gene ID" value="SBAD_0000978801"/>
</dbReference>
<evidence type="ECO:0000256" key="6">
    <source>
        <dbReference type="ARBA" id="ARBA00023315"/>
    </source>
</evidence>
<comment type="similarity">
    <text evidence="2 8">Belongs to the class-II pyridoxal-phosphate-dependent aminotransferase family.</text>
</comment>
<dbReference type="GO" id="GO:0017059">
    <property type="term" value="C:serine palmitoyltransferase complex"/>
    <property type="evidence" value="ECO:0007669"/>
    <property type="project" value="TreeGrafter"/>
</dbReference>
<evidence type="ECO:0000256" key="2">
    <source>
        <dbReference type="ARBA" id="ARBA00008392"/>
    </source>
</evidence>
<dbReference type="GO" id="GO:0016020">
    <property type="term" value="C:membrane"/>
    <property type="evidence" value="ECO:0007669"/>
    <property type="project" value="GOC"/>
</dbReference>
<evidence type="ECO:0000256" key="4">
    <source>
        <dbReference type="ARBA" id="ARBA00022679"/>
    </source>
</evidence>
<dbReference type="InterPro" id="IPR015422">
    <property type="entry name" value="PyrdxlP-dep_Trfase_small"/>
</dbReference>
<dbReference type="EC" id="2.3.1.50" evidence="3"/>
<dbReference type="InterPro" id="IPR015424">
    <property type="entry name" value="PyrdxlP-dep_Trfase"/>
</dbReference>
<organism evidence="12">
    <name type="scientific">Soboliphyme baturini</name>
    <dbReference type="NCBI Taxonomy" id="241478"/>
    <lineage>
        <taxon>Eukaryota</taxon>
        <taxon>Metazoa</taxon>
        <taxon>Ecdysozoa</taxon>
        <taxon>Nematoda</taxon>
        <taxon>Enoplea</taxon>
        <taxon>Dorylaimia</taxon>
        <taxon>Dioctophymatida</taxon>
        <taxon>Dioctophymatoidea</taxon>
        <taxon>Soboliphymatidae</taxon>
        <taxon>Soboliphyme</taxon>
    </lineage>
</organism>
<dbReference type="InterPro" id="IPR050087">
    <property type="entry name" value="AON_synthase_class-II"/>
</dbReference>
<dbReference type="PROSITE" id="PS00599">
    <property type="entry name" value="AA_TRANSFER_CLASS_2"/>
    <property type="match status" value="1"/>
</dbReference>
<name>A0A183J0P6_9BILA</name>
<dbReference type="OrthoDB" id="65434at2759"/>
<evidence type="ECO:0000313" key="10">
    <source>
        <dbReference type="EMBL" id="VDP23183.1"/>
    </source>
</evidence>
<protein>
    <recommendedName>
        <fullName evidence="3">serine C-palmitoyltransferase</fullName>
        <ecNumber evidence="3">2.3.1.50</ecNumber>
    </recommendedName>
</protein>
<dbReference type="InterPro" id="IPR001917">
    <property type="entry name" value="Aminotrans_II_pyridoxalP_BS"/>
</dbReference>
<dbReference type="AlphaFoldDB" id="A0A183J0P6"/>
<dbReference type="GO" id="GO:0004758">
    <property type="term" value="F:serine C-palmitoyltransferase activity"/>
    <property type="evidence" value="ECO:0007669"/>
    <property type="project" value="UniProtKB-EC"/>
</dbReference>
<comment type="cofactor">
    <cofactor evidence="1 8">
        <name>pyridoxal 5'-phosphate</name>
        <dbReference type="ChEBI" id="CHEBI:597326"/>
    </cofactor>
</comment>
<dbReference type="InterPro" id="IPR015421">
    <property type="entry name" value="PyrdxlP-dep_Trfase_major"/>
</dbReference>
<feature type="domain" description="Aminotransferase class I/classII large" evidence="9">
    <location>
        <begin position="16"/>
        <end position="244"/>
    </location>
</feature>
<dbReference type="GO" id="GO:0046513">
    <property type="term" value="P:ceramide biosynthetic process"/>
    <property type="evidence" value="ECO:0007669"/>
    <property type="project" value="TreeGrafter"/>
</dbReference>
<evidence type="ECO:0000256" key="3">
    <source>
        <dbReference type="ARBA" id="ARBA00013220"/>
    </source>
</evidence>
<keyword evidence="5 8" id="KW-0663">Pyridoxal phosphate</keyword>